<feature type="compositionally biased region" description="Basic and acidic residues" evidence="1">
    <location>
        <begin position="91"/>
        <end position="101"/>
    </location>
</feature>
<dbReference type="Proteomes" id="UP000182658">
    <property type="component" value="Unassembled WGS sequence"/>
</dbReference>
<dbReference type="InParanoid" id="A0A1J7INU1"/>
<dbReference type="EMBL" id="KV875098">
    <property type="protein sequence ID" value="OIW28859.1"/>
    <property type="molecule type" value="Genomic_DNA"/>
</dbReference>
<reference evidence="2 3" key="1">
    <citation type="submission" date="2016-10" db="EMBL/GenBank/DDBJ databases">
        <title>Draft genome sequence of Coniochaeta ligniaria NRRL30616, a lignocellulolytic fungus for bioabatement of inhibitors in plant biomass hydrolysates.</title>
        <authorList>
            <consortium name="DOE Joint Genome Institute"/>
            <person name="Jimenez D.J."/>
            <person name="Hector R.E."/>
            <person name="Riley R."/>
            <person name="Sun H."/>
            <person name="Grigoriev I.V."/>
            <person name="Van Elsas J.D."/>
            <person name="Nichols N.N."/>
        </authorList>
    </citation>
    <scope>NUCLEOTIDE SEQUENCE [LARGE SCALE GENOMIC DNA]</scope>
    <source>
        <strain evidence="2 3">NRRL 30616</strain>
    </source>
</reference>
<dbReference type="AlphaFoldDB" id="A0A1J7INU1"/>
<feature type="compositionally biased region" description="Acidic residues" evidence="1">
    <location>
        <begin position="69"/>
        <end position="79"/>
    </location>
</feature>
<protein>
    <submittedName>
        <fullName evidence="2">Uncharacterized protein</fullName>
    </submittedName>
</protein>
<evidence type="ECO:0000313" key="3">
    <source>
        <dbReference type="Proteomes" id="UP000182658"/>
    </source>
</evidence>
<evidence type="ECO:0000313" key="2">
    <source>
        <dbReference type="EMBL" id="OIW28859.1"/>
    </source>
</evidence>
<dbReference type="STRING" id="1408157.A0A1J7INU1"/>
<gene>
    <name evidence="2" type="ORF">CONLIGDRAFT_645022</name>
</gene>
<organism evidence="2 3">
    <name type="scientific">Coniochaeta ligniaria NRRL 30616</name>
    <dbReference type="NCBI Taxonomy" id="1408157"/>
    <lineage>
        <taxon>Eukaryota</taxon>
        <taxon>Fungi</taxon>
        <taxon>Dikarya</taxon>
        <taxon>Ascomycota</taxon>
        <taxon>Pezizomycotina</taxon>
        <taxon>Sordariomycetes</taxon>
        <taxon>Sordariomycetidae</taxon>
        <taxon>Coniochaetales</taxon>
        <taxon>Coniochaetaceae</taxon>
        <taxon>Coniochaeta</taxon>
    </lineage>
</organism>
<evidence type="ECO:0000256" key="1">
    <source>
        <dbReference type="SAM" id="MobiDB-lite"/>
    </source>
</evidence>
<name>A0A1J7INU1_9PEZI</name>
<accession>A0A1J7INU1</accession>
<feature type="compositionally biased region" description="Basic and acidic residues" evidence="1">
    <location>
        <begin position="119"/>
        <end position="137"/>
    </location>
</feature>
<feature type="compositionally biased region" description="Acidic residues" evidence="1">
    <location>
        <begin position="1"/>
        <end position="20"/>
    </location>
</feature>
<keyword evidence="3" id="KW-1185">Reference proteome</keyword>
<feature type="region of interest" description="Disordered" evidence="1">
    <location>
        <begin position="1"/>
        <end position="162"/>
    </location>
</feature>
<sequence>MTEPENFEDDLFADLYNDDEPAPKPQAAPDQSAAEQPPAADDSYEPPQEPNQQYNDQNGQDSYMNQGDGVEEEDDDDVDFNLGNGNSAAQHDQDHDNEDAPHGYGIPQQQHHGHSRGPNSKEDGMFVRDESYGRVDDTSGNSFGNIYLLDDRKCSTKKKSGT</sequence>
<dbReference type="OrthoDB" id="3872446at2759"/>
<feature type="compositionally biased region" description="Polar residues" evidence="1">
    <location>
        <begin position="50"/>
        <end position="65"/>
    </location>
</feature>
<proteinExistence type="predicted"/>